<reference evidence="2 3" key="1">
    <citation type="journal article" date="2018" name="Mol. Plant">
        <title>The genome of Artemisia annua provides insight into the evolution of Asteraceae family and artemisinin biosynthesis.</title>
        <authorList>
            <person name="Shen Q."/>
            <person name="Zhang L."/>
            <person name="Liao Z."/>
            <person name="Wang S."/>
            <person name="Yan T."/>
            <person name="Shi P."/>
            <person name="Liu M."/>
            <person name="Fu X."/>
            <person name="Pan Q."/>
            <person name="Wang Y."/>
            <person name="Lv Z."/>
            <person name="Lu X."/>
            <person name="Zhang F."/>
            <person name="Jiang W."/>
            <person name="Ma Y."/>
            <person name="Chen M."/>
            <person name="Hao X."/>
            <person name="Li L."/>
            <person name="Tang Y."/>
            <person name="Lv G."/>
            <person name="Zhou Y."/>
            <person name="Sun X."/>
            <person name="Brodelius P.E."/>
            <person name="Rose J.K.C."/>
            <person name="Tang K."/>
        </authorList>
    </citation>
    <scope>NUCLEOTIDE SEQUENCE [LARGE SCALE GENOMIC DNA]</scope>
    <source>
        <strain evidence="3">cv. Huhao1</strain>
        <tissue evidence="2">Leaf</tissue>
    </source>
</reference>
<dbReference type="InterPro" id="IPR055290">
    <property type="entry name" value="At3g26010-like"/>
</dbReference>
<dbReference type="InterPro" id="IPR036047">
    <property type="entry name" value="F-box-like_dom_sf"/>
</dbReference>
<dbReference type="EMBL" id="PKPP01005746">
    <property type="protein sequence ID" value="PWA58997.1"/>
    <property type="molecule type" value="Genomic_DNA"/>
</dbReference>
<sequence>MEVEDNNNLVVMQSHATTYPRKKKRNRFWEPLFWYDIQNLPDSLLIEILARLPANSIFRFKCVSKHWQTLISHPSFYQHHSSLSSLLQFRILYRYIYVSDFKEVINRFQPEIYSSSSDFSVLYLSGIDKERENNKLFKVLGMSNGLILFQAMNTNTHYYICDMITRRWVRVKTDTHMLSVAYKCRHAFGEGLVSRVNQENVVTSYRVVRALLYENRPLGYLYLQMFSSETGEWVGYRLPCSTPIQLLKRGVGPICFNGILHWFIHDHGMAAFDPYKDPKSCRVIRLPDGINVESVFKHDGAYRLCDGCQGTLRYFQVEPEASKLYCFSMWVMKDYEKGEWDCEFKVRRTDLHSSDAELSSWLLKATFLPLSLHPLDLNVVYLRCIELGWIVTYNVQDRRLDVACKQIGDAKDLSWRVVVPFVLPRWPTYVPVPGEKSINLRPFIFQPLAGV</sequence>
<protein>
    <recommendedName>
        <fullName evidence="1">F-box domain-containing protein</fullName>
    </recommendedName>
</protein>
<keyword evidence="3" id="KW-1185">Reference proteome</keyword>
<evidence type="ECO:0000313" key="3">
    <source>
        <dbReference type="Proteomes" id="UP000245207"/>
    </source>
</evidence>
<dbReference type="STRING" id="35608.A0A2U1MCP2"/>
<dbReference type="Gene3D" id="1.20.1280.50">
    <property type="match status" value="1"/>
</dbReference>
<dbReference type="InterPro" id="IPR056592">
    <property type="entry name" value="Beta-prop_At3g26010-like"/>
</dbReference>
<dbReference type="Proteomes" id="UP000245207">
    <property type="component" value="Unassembled WGS sequence"/>
</dbReference>
<comment type="caution">
    <text evidence="2">The sequence shown here is derived from an EMBL/GenBank/DDBJ whole genome shotgun (WGS) entry which is preliminary data.</text>
</comment>
<proteinExistence type="predicted"/>
<dbReference type="Pfam" id="PF00646">
    <property type="entry name" value="F-box"/>
    <property type="match status" value="1"/>
</dbReference>
<evidence type="ECO:0000259" key="1">
    <source>
        <dbReference type="PROSITE" id="PS50181"/>
    </source>
</evidence>
<dbReference type="OrthoDB" id="674184at2759"/>
<dbReference type="InterPro" id="IPR001810">
    <property type="entry name" value="F-box_dom"/>
</dbReference>
<dbReference type="SMART" id="SM00256">
    <property type="entry name" value="FBOX"/>
    <property type="match status" value="1"/>
</dbReference>
<dbReference type="PANTHER" id="PTHR35546:SF87">
    <property type="entry name" value="F-BOX DOMAIN-CONTAINING PROTEIN"/>
    <property type="match status" value="1"/>
</dbReference>
<dbReference type="CDD" id="cd22157">
    <property type="entry name" value="F-box_AtFBW1-like"/>
    <property type="match status" value="1"/>
</dbReference>
<evidence type="ECO:0000313" key="2">
    <source>
        <dbReference type="EMBL" id="PWA58997.1"/>
    </source>
</evidence>
<dbReference type="PANTHER" id="PTHR35546">
    <property type="entry name" value="F-BOX PROTEIN INTERACTION DOMAIN PROTEIN-RELATED"/>
    <property type="match status" value="1"/>
</dbReference>
<dbReference type="Pfam" id="PF24750">
    <property type="entry name" value="b-prop_At3g26010-like"/>
    <property type="match status" value="1"/>
</dbReference>
<dbReference type="PROSITE" id="PS50181">
    <property type="entry name" value="FBOX"/>
    <property type="match status" value="1"/>
</dbReference>
<organism evidence="2 3">
    <name type="scientific">Artemisia annua</name>
    <name type="common">Sweet wormwood</name>
    <dbReference type="NCBI Taxonomy" id="35608"/>
    <lineage>
        <taxon>Eukaryota</taxon>
        <taxon>Viridiplantae</taxon>
        <taxon>Streptophyta</taxon>
        <taxon>Embryophyta</taxon>
        <taxon>Tracheophyta</taxon>
        <taxon>Spermatophyta</taxon>
        <taxon>Magnoliopsida</taxon>
        <taxon>eudicotyledons</taxon>
        <taxon>Gunneridae</taxon>
        <taxon>Pentapetalae</taxon>
        <taxon>asterids</taxon>
        <taxon>campanulids</taxon>
        <taxon>Asterales</taxon>
        <taxon>Asteraceae</taxon>
        <taxon>Asteroideae</taxon>
        <taxon>Anthemideae</taxon>
        <taxon>Artemisiinae</taxon>
        <taxon>Artemisia</taxon>
    </lineage>
</organism>
<dbReference type="SUPFAM" id="SSF81383">
    <property type="entry name" value="F-box domain"/>
    <property type="match status" value="1"/>
</dbReference>
<feature type="domain" description="F-box" evidence="1">
    <location>
        <begin position="34"/>
        <end position="80"/>
    </location>
</feature>
<accession>A0A2U1MCP2</accession>
<name>A0A2U1MCP2_ARTAN</name>
<dbReference type="AlphaFoldDB" id="A0A2U1MCP2"/>
<gene>
    <name evidence="2" type="ORF">CTI12_AA396000</name>
</gene>